<evidence type="ECO:0000313" key="12">
    <source>
        <dbReference type="Proteomes" id="UP001140091"/>
    </source>
</evidence>
<keyword evidence="3 8" id="KW-0136">Cellulose degradation</keyword>
<dbReference type="EC" id="1.14.99.56" evidence="8"/>
<evidence type="ECO:0000256" key="9">
    <source>
        <dbReference type="SAM" id="SignalP"/>
    </source>
</evidence>
<sequence>MRLGSFIALASAVAGTLAHTELYSVWVNNVDQGNGRGVYIRSPPSNYPLKDLTSPNLNCNVNGDKAVPRSVSVKYGDKLTFEWGHNARGDDIIDASHKGPILVYMAPASGKNWTKVFEANFNGESWATERLRDARGQHSIFIPDVPAGDYLFRAEVIALHEADAYYTNNPARGVQLFPSCVQVRVTSNGKKALPAGGAVFPGTYKNSSPGIFFNLYKGGPPHASYYSPGPVTWYEAKLKDGYIGQVGTPRNKRFVGAPPAS</sequence>
<feature type="chain" id="PRO_5040718792" description="AA9 family lytic polysaccharide monooxygenase" evidence="9">
    <location>
        <begin position="19"/>
        <end position="261"/>
    </location>
</feature>
<dbReference type="GO" id="GO:0030245">
    <property type="term" value="P:cellulose catabolic process"/>
    <property type="evidence" value="ECO:0007669"/>
    <property type="project" value="UniProtKB-UniRule"/>
</dbReference>
<evidence type="ECO:0000256" key="2">
    <source>
        <dbReference type="ARBA" id="ARBA00022525"/>
    </source>
</evidence>
<dbReference type="EMBL" id="JANBPK010000712">
    <property type="protein sequence ID" value="KAJ2934676.1"/>
    <property type="molecule type" value="Genomic_DNA"/>
</dbReference>
<name>A0A9W8JF89_9AGAR</name>
<dbReference type="InterPro" id="IPR005103">
    <property type="entry name" value="AA9_LPMO"/>
</dbReference>
<feature type="non-terminal residue" evidence="11">
    <location>
        <position position="261"/>
    </location>
</feature>
<dbReference type="Pfam" id="PF03443">
    <property type="entry name" value="AA9"/>
    <property type="match status" value="1"/>
</dbReference>
<feature type="signal peptide" evidence="9">
    <location>
        <begin position="1"/>
        <end position="18"/>
    </location>
</feature>
<keyword evidence="9" id="KW-0732">Signal</keyword>
<keyword evidence="4 8" id="KW-1015">Disulfide bond</keyword>
<dbReference type="Proteomes" id="UP001140091">
    <property type="component" value="Unassembled WGS sequence"/>
</dbReference>
<evidence type="ECO:0000256" key="4">
    <source>
        <dbReference type="ARBA" id="ARBA00023157"/>
    </source>
</evidence>
<dbReference type="GO" id="GO:0005576">
    <property type="term" value="C:extracellular region"/>
    <property type="evidence" value="ECO:0007669"/>
    <property type="project" value="UniProtKB-SubCell"/>
</dbReference>
<dbReference type="PANTHER" id="PTHR33353">
    <property type="entry name" value="PUTATIVE (AFU_ORTHOLOGUE AFUA_1G12560)-RELATED"/>
    <property type="match status" value="1"/>
</dbReference>
<reference evidence="11" key="1">
    <citation type="submission" date="2022-06" db="EMBL/GenBank/DDBJ databases">
        <title>Genome Sequence of Candolleomyces eurysporus.</title>
        <authorList>
            <person name="Buettner E."/>
        </authorList>
    </citation>
    <scope>NUCLEOTIDE SEQUENCE</scope>
    <source>
        <strain evidence="11">VTCC 930004</strain>
    </source>
</reference>
<comment type="subcellular location">
    <subcellularLocation>
        <location evidence="1 8">Secreted</location>
    </subcellularLocation>
</comment>
<comment type="similarity">
    <text evidence="7">Belongs to the polysaccharide monooxygenase AA9 family.</text>
</comment>
<keyword evidence="12" id="KW-1185">Reference proteome</keyword>
<keyword evidence="5 8" id="KW-0119">Carbohydrate metabolism</keyword>
<evidence type="ECO:0000256" key="5">
    <source>
        <dbReference type="ARBA" id="ARBA00023277"/>
    </source>
</evidence>
<comment type="caution">
    <text evidence="11">The sequence shown here is derived from an EMBL/GenBank/DDBJ whole genome shotgun (WGS) entry which is preliminary data.</text>
</comment>
<evidence type="ECO:0000313" key="11">
    <source>
        <dbReference type="EMBL" id="KAJ2934676.1"/>
    </source>
</evidence>
<organism evidence="11 12">
    <name type="scientific">Candolleomyces eurysporus</name>
    <dbReference type="NCBI Taxonomy" id="2828524"/>
    <lineage>
        <taxon>Eukaryota</taxon>
        <taxon>Fungi</taxon>
        <taxon>Dikarya</taxon>
        <taxon>Basidiomycota</taxon>
        <taxon>Agaricomycotina</taxon>
        <taxon>Agaricomycetes</taxon>
        <taxon>Agaricomycetidae</taxon>
        <taxon>Agaricales</taxon>
        <taxon>Agaricineae</taxon>
        <taxon>Psathyrellaceae</taxon>
        <taxon>Candolleomyces</taxon>
    </lineage>
</organism>
<evidence type="ECO:0000256" key="3">
    <source>
        <dbReference type="ARBA" id="ARBA00023001"/>
    </source>
</evidence>
<dbReference type="Gene3D" id="2.70.50.70">
    <property type="match status" value="1"/>
</dbReference>
<dbReference type="GO" id="GO:0030248">
    <property type="term" value="F:cellulose binding"/>
    <property type="evidence" value="ECO:0007669"/>
    <property type="project" value="UniProtKB-UniRule"/>
</dbReference>
<evidence type="ECO:0000256" key="7">
    <source>
        <dbReference type="ARBA" id="ARBA00044502"/>
    </source>
</evidence>
<protein>
    <recommendedName>
        <fullName evidence="8">AA9 family lytic polysaccharide monooxygenase</fullName>
        <ecNumber evidence="8">1.14.99.56</ecNumber>
    </recommendedName>
    <alternativeName>
        <fullName evidence="8">Endo-beta-1,4-glucanase</fullName>
    </alternativeName>
    <alternativeName>
        <fullName evidence="8">Glycosyl hydrolase 61 family protein</fullName>
    </alternativeName>
</protein>
<gene>
    <name evidence="11" type="ORF">H1R20_g2426</name>
</gene>
<dbReference type="GO" id="GO:0008810">
    <property type="term" value="F:cellulase activity"/>
    <property type="evidence" value="ECO:0007669"/>
    <property type="project" value="UniProtKB-UniRule"/>
</dbReference>
<keyword evidence="2 8" id="KW-0964">Secreted</keyword>
<comment type="catalytic activity">
    <reaction evidence="8">
        <text>[(1-&gt;4)-beta-D-glucosyl]n+m + reduced acceptor + O2 = 4-dehydro-beta-D-glucosyl-[(1-&gt;4)-beta-D-glucosyl]n-1 + [(1-&gt;4)-beta-D-glucosyl]m + acceptor + H2O.</text>
        <dbReference type="EC" id="1.14.99.56"/>
    </reaction>
</comment>
<comment type="function">
    <text evidence="8">Lytic polysaccharide monooxygenase (LMPO) that depolymerizes crystalline and amorphous polysaccharides via the oxidation of scissile alpha- or beta-(1-4)-glycosidic bonds, yielding C1 and/or C4 oxidation products. Catalysis by LPMOs requires the reduction of the active-site copper from Cu(II) to Cu(I) by a reducing agent and H(2)O(2) or O(2) as a cosubstrate.</text>
</comment>
<evidence type="ECO:0000259" key="10">
    <source>
        <dbReference type="Pfam" id="PF03443"/>
    </source>
</evidence>
<evidence type="ECO:0000256" key="1">
    <source>
        <dbReference type="ARBA" id="ARBA00004613"/>
    </source>
</evidence>
<dbReference type="AlphaFoldDB" id="A0A9W8JF89"/>
<dbReference type="CDD" id="cd21175">
    <property type="entry name" value="LPMO_AA9"/>
    <property type="match status" value="1"/>
</dbReference>
<feature type="domain" description="Auxiliary Activity family 9 catalytic" evidence="10">
    <location>
        <begin position="19"/>
        <end position="219"/>
    </location>
</feature>
<evidence type="ECO:0000256" key="6">
    <source>
        <dbReference type="ARBA" id="ARBA00023326"/>
    </source>
</evidence>
<dbReference type="OrthoDB" id="2525337at2759"/>
<keyword evidence="6 8" id="KW-0624">Polysaccharide degradation</keyword>
<dbReference type="PANTHER" id="PTHR33353:SF17">
    <property type="entry name" value="ENDO-BETA-1,4-GLUCANASE D"/>
    <property type="match status" value="1"/>
</dbReference>
<evidence type="ECO:0000256" key="8">
    <source>
        <dbReference type="RuleBase" id="RU368122"/>
    </source>
</evidence>
<dbReference type="InterPro" id="IPR049892">
    <property type="entry name" value="AA9"/>
</dbReference>
<comment type="domain">
    <text evidence="8">Has a modular structure: an endo-beta-1,4-glucanase catalytic module at the N-terminus, a linker rich in serines and threonines, and a C-terminal carbohydrate-binding module (CBM).</text>
</comment>
<accession>A0A9W8JF89</accession>
<proteinExistence type="inferred from homology"/>